<evidence type="ECO:0000313" key="8">
    <source>
        <dbReference type="EnsemblMetazoa" id="BGLB031175-PA"/>
    </source>
</evidence>
<keyword evidence="6 7" id="KW-1015">Disulfide bond</keyword>
<dbReference type="Proteomes" id="UP000076420">
    <property type="component" value="Unassembled WGS sequence"/>
</dbReference>
<keyword evidence="5" id="KW-0472">Membrane</keyword>
<dbReference type="SMART" id="SM00192">
    <property type="entry name" value="LDLa"/>
    <property type="match status" value="4"/>
</dbReference>
<dbReference type="Gene3D" id="4.10.400.10">
    <property type="entry name" value="Low-density Lipoprotein Receptor"/>
    <property type="match status" value="4"/>
</dbReference>
<evidence type="ECO:0000313" key="9">
    <source>
        <dbReference type="Proteomes" id="UP000076420"/>
    </source>
</evidence>
<accession>A0A2C9LHX8</accession>
<sequence length="358" mass="41155">MEGYWPPDFNKNFISSRTTIHIIWDSNKSMRSFRIVSISNTRSLLSIDFPTFQCKDINSRISYNYVCDGVLDCSNGEDEQVCNYEFQDLQECLKRQQSLCHDPNVNGLKCIAKRQVCNMIEDCPDGSDETNCDDCIFSQCLPNVCIPDHLNFNCYDVIHYIDPMVKYGIRYPHSFDEPKSMAILNFITVCNKTVVNLKDSGKYNRVWAPKCIYIKDRHGSNIGCDNFHHLSNCKSFSCPDGFMKCFESYCIPDVYKNDGVEDCPKGEDEGLRYNIDLYFECMNTLRKIDPIYICDGKPQCPRADDELNCKDWCPSGFFCLDGTVTFNGTNILRNATFFSPNTKFLNISGFDVSQNNNF</sequence>
<dbReference type="InterPro" id="IPR002172">
    <property type="entry name" value="LDrepeatLR_classA_rpt"/>
</dbReference>
<evidence type="ECO:0000256" key="7">
    <source>
        <dbReference type="PROSITE-ProRule" id="PRU00124"/>
    </source>
</evidence>
<dbReference type="KEGG" id="bgt:106067526"/>
<dbReference type="PANTHER" id="PTHR24270:SF8">
    <property type="entry name" value="LD11117P-RELATED"/>
    <property type="match status" value="1"/>
</dbReference>
<evidence type="ECO:0000256" key="6">
    <source>
        <dbReference type="ARBA" id="ARBA00023157"/>
    </source>
</evidence>
<name>A0A2C9LHX8_BIOGL</name>
<dbReference type="InterPro" id="IPR036055">
    <property type="entry name" value="LDL_receptor-like_sf"/>
</dbReference>
<dbReference type="PROSITE" id="PS50068">
    <property type="entry name" value="LDLRA_2"/>
    <property type="match status" value="2"/>
</dbReference>
<feature type="disulfide bond" evidence="7">
    <location>
        <begin position="67"/>
        <end position="82"/>
    </location>
</feature>
<proteinExistence type="predicted"/>
<dbReference type="SUPFAM" id="SSF57424">
    <property type="entry name" value="LDL receptor-like module"/>
    <property type="match status" value="3"/>
</dbReference>
<dbReference type="GO" id="GO:0005886">
    <property type="term" value="C:plasma membrane"/>
    <property type="evidence" value="ECO:0007669"/>
    <property type="project" value="TreeGrafter"/>
</dbReference>
<dbReference type="InterPro" id="IPR050685">
    <property type="entry name" value="LDLR"/>
</dbReference>
<dbReference type="GO" id="GO:0016192">
    <property type="term" value="P:vesicle-mediated transport"/>
    <property type="evidence" value="ECO:0007669"/>
    <property type="project" value="UniProtKB-ARBA"/>
</dbReference>
<protein>
    <submittedName>
        <fullName evidence="8">Uncharacterized protein</fullName>
    </submittedName>
</protein>
<evidence type="ECO:0000256" key="4">
    <source>
        <dbReference type="ARBA" id="ARBA00022989"/>
    </source>
</evidence>
<dbReference type="CDD" id="cd00112">
    <property type="entry name" value="LDLa"/>
    <property type="match status" value="2"/>
</dbReference>
<evidence type="ECO:0000256" key="3">
    <source>
        <dbReference type="ARBA" id="ARBA00022737"/>
    </source>
</evidence>
<dbReference type="PANTHER" id="PTHR24270">
    <property type="entry name" value="LOW-DENSITY LIPOPROTEIN RECEPTOR-RELATED"/>
    <property type="match status" value="1"/>
</dbReference>
<reference evidence="8" key="1">
    <citation type="submission" date="2020-05" db="UniProtKB">
        <authorList>
            <consortium name="EnsemblMetazoa"/>
        </authorList>
    </citation>
    <scope>IDENTIFICATION</scope>
    <source>
        <strain evidence="8">BB02</strain>
    </source>
</reference>
<dbReference type="Pfam" id="PF00057">
    <property type="entry name" value="Ldl_recept_a"/>
    <property type="match status" value="2"/>
</dbReference>
<dbReference type="VEuPathDB" id="VectorBase:BGLB031175"/>
<dbReference type="AlphaFoldDB" id="A0A2C9LHX8"/>
<keyword evidence="3" id="KW-0677">Repeat</keyword>
<dbReference type="EnsemblMetazoa" id="BGLB031175-RA">
    <property type="protein sequence ID" value="BGLB031175-PA"/>
    <property type="gene ID" value="BGLB031175"/>
</dbReference>
<organism evidence="8 9">
    <name type="scientific">Biomphalaria glabrata</name>
    <name type="common">Bloodfluke planorb</name>
    <name type="synonym">Freshwater snail</name>
    <dbReference type="NCBI Taxonomy" id="6526"/>
    <lineage>
        <taxon>Eukaryota</taxon>
        <taxon>Metazoa</taxon>
        <taxon>Spiralia</taxon>
        <taxon>Lophotrochozoa</taxon>
        <taxon>Mollusca</taxon>
        <taxon>Gastropoda</taxon>
        <taxon>Heterobranchia</taxon>
        <taxon>Euthyneura</taxon>
        <taxon>Panpulmonata</taxon>
        <taxon>Hygrophila</taxon>
        <taxon>Lymnaeoidea</taxon>
        <taxon>Planorbidae</taxon>
        <taxon>Biomphalaria</taxon>
    </lineage>
</organism>
<evidence type="ECO:0000256" key="1">
    <source>
        <dbReference type="ARBA" id="ARBA00004167"/>
    </source>
</evidence>
<comment type="caution">
    <text evidence="7">Lacks conserved residue(s) required for the propagation of feature annotation.</text>
</comment>
<dbReference type="STRING" id="6526.A0A2C9LHX8"/>
<feature type="disulfide bond" evidence="7">
    <location>
        <begin position="117"/>
        <end position="132"/>
    </location>
</feature>
<dbReference type="PRINTS" id="PR00261">
    <property type="entry name" value="LDLRECEPTOR"/>
</dbReference>
<dbReference type="VEuPathDB" id="VectorBase:BGLAX_051961"/>
<keyword evidence="2" id="KW-0812">Transmembrane</keyword>
<gene>
    <name evidence="8" type="primary">106067526</name>
</gene>
<comment type="subcellular location">
    <subcellularLocation>
        <location evidence="1">Membrane</location>
        <topology evidence="1">Single-pass membrane protein</topology>
    </subcellularLocation>
</comment>
<keyword evidence="4" id="KW-1133">Transmembrane helix</keyword>
<evidence type="ECO:0000256" key="2">
    <source>
        <dbReference type="ARBA" id="ARBA00022692"/>
    </source>
</evidence>
<evidence type="ECO:0000256" key="5">
    <source>
        <dbReference type="ARBA" id="ARBA00023136"/>
    </source>
</evidence>